<dbReference type="Proteomes" id="UP000057737">
    <property type="component" value="Unassembled WGS sequence"/>
</dbReference>
<evidence type="ECO:0000313" key="3">
    <source>
        <dbReference type="Proteomes" id="UP000057737"/>
    </source>
</evidence>
<name>A0A109JF97_9BRAD</name>
<feature type="region of interest" description="Disordered" evidence="1">
    <location>
        <begin position="13"/>
        <end position="66"/>
    </location>
</feature>
<dbReference type="AlphaFoldDB" id="A0A109JF97"/>
<evidence type="ECO:0000313" key="2">
    <source>
        <dbReference type="EMBL" id="KWV47785.1"/>
    </source>
</evidence>
<reference evidence="2 3" key="1">
    <citation type="submission" date="2015-11" db="EMBL/GenBank/DDBJ databases">
        <title>Draft Genome Sequence of the Strain BR 10303 (Bradyrhizobium sp.) isolated from nodules of Centrolobium paraense.</title>
        <authorList>
            <person name="Zelli J.E."/>
            <person name="Simoes-Araujo J.L."/>
            <person name="Barauna A.C."/>
            <person name="Silva K."/>
        </authorList>
    </citation>
    <scope>NUCLEOTIDE SEQUENCE [LARGE SCALE GENOMIC DNA]</scope>
    <source>
        <strain evidence="2 3">BR 10303</strain>
    </source>
</reference>
<organism evidence="2 3">
    <name type="scientific">Bradyrhizobium macuxiense</name>
    <dbReference type="NCBI Taxonomy" id="1755647"/>
    <lineage>
        <taxon>Bacteria</taxon>
        <taxon>Pseudomonadati</taxon>
        <taxon>Pseudomonadota</taxon>
        <taxon>Alphaproteobacteria</taxon>
        <taxon>Hyphomicrobiales</taxon>
        <taxon>Nitrobacteraceae</taxon>
        <taxon>Bradyrhizobium</taxon>
    </lineage>
</organism>
<comment type="caution">
    <text evidence="2">The sequence shown here is derived from an EMBL/GenBank/DDBJ whole genome shotgun (WGS) entry which is preliminary data.</text>
</comment>
<accession>A0A109JF97</accession>
<gene>
    <name evidence="2" type="ORF">AS156_19295</name>
</gene>
<sequence length="66" mass="6879">MVALALGVCASVAHADNTDDKPRQPDANVQRTAQSLPPARVILPAPWEPAAPVRPAATPAVSTDRK</sequence>
<dbReference type="EMBL" id="LNCU01000112">
    <property type="protein sequence ID" value="KWV47785.1"/>
    <property type="molecule type" value="Genomic_DNA"/>
</dbReference>
<keyword evidence="3" id="KW-1185">Reference proteome</keyword>
<feature type="compositionally biased region" description="Low complexity" evidence="1">
    <location>
        <begin position="50"/>
        <end position="66"/>
    </location>
</feature>
<protein>
    <submittedName>
        <fullName evidence="2">Uncharacterized protein</fullName>
    </submittedName>
</protein>
<proteinExistence type="predicted"/>
<evidence type="ECO:0000256" key="1">
    <source>
        <dbReference type="SAM" id="MobiDB-lite"/>
    </source>
</evidence>